<evidence type="ECO:0000313" key="2">
    <source>
        <dbReference type="EMBL" id="KOM49527.1"/>
    </source>
</evidence>
<proteinExistence type="predicted"/>
<dbReference type="Proteomes" id="UP000053144">
    <property type="component" value="Chromosome 8"/>
</dbReference>
<evidence type="ECO:0008006" key="4">
    <source>
        <dbReference type="Google" id="ProtNLM"/>
    </source>
</evidence>
<gene>
    <name evidence="2" type="ORF">LR48_Vigan08g035400</name>
</gene>
<sequence length="154" mass="17375">MLQNPFEVLVGLRQIGRVGEYIEQFEQYARFLKGMRQDYLIGIFLNRLKDDIRSEVKLYEPKSLAELMMKALMVEGKIQITSKGGSLMVQRYNTSFRPLPQTRSHSLEGGSATTFSNSSTEGGEGNDYVSTVSSSAYGLQHKRAPFKKLSPKEL</sequence>
<evidence type="ECO:0000256" key="1">
    <source>
        <dbReference type="SAM" id="MobiDB-lite"/>
    </source>
</evidence>
<reference evidence="3" key="1">
    <citation type="journal article" date="2015" name="Proc. Natl. Acad. Sci. U.S.A.">
        <title>Genome sequencing of adzuki bean (Vigna angularis) provides insight into high starch and low fat accumulation and domestication.</title>
        <authorList>
            <person name="Yang K."/>
            <person name="Tian Z."/>
            <person name="Chen C."/>
            <person name="Luo L."/>
            <person name="Zhao B."/>
            <person name="Wang Z."/>
            <person name="Yu L."/>
            <person name="Li Y."/>
            <person name="Sun Y."/>
            <person name="Li W."/>
            <person name="Chen Y."/>
            <person name="Li Y."/>
            <person name="Zhang Y."/>
            <person name="Ai D."/>
            <person name="Zhao J."/>
            <person name="Shang C."/>
            <person name="Ma Y."/>
            <person name="Wu B."/>
            <person name="Wang M."/>
            <person name="Gao L."/>
            <person name="Sun D."/>
            <person name="Zhang P."/>
            <person name="Guo F."/>
            <person name="Wang W."/>
            <person name="Li Y."/>
            <person name="Wang J."/>
            <person name="Varshney R.K."/>
            <person name="Wang J."/>
            <person name="Ling H.Q."/>
            <person name="Wan P."/>
        </authorList>
    </citation>
    <scope>NUCLEOTIDE SEQUENCE</scope>
    <source>
        <strain evidence="3">cv. Jingnong 6</strain>
    </source>
</reference>
<dbReference type="Gramene" id="KOM49527">
    <property type="protein sequence ID" value="KOM49527"/>
    <property type="gene ID" value="LR48_Vigan08g035400"/>
</dbReference>
<feature type="compositionally biased region" description="Polar residues" evidence="1">
    <location>
        <begin position="111"/>
        <end position="121"/>
    </location>
</feature>
<organism evidence="2 3">
    <name type="scientific">Phaseolus angularis</name>
    <name type="common">Azuki bean</name>
    <name type="synonym">Vigna angularis</name>
    <dbReference type="NCBI Taxonomy" id="3914"/>
    <lineage>
        <taxon>Eukaryota</taxon>
        <taxon>Viridiplantae</taxon>
        <taxon>Streptophyta</taxon>
        <taxon>Embryophyta</taxon>
        <taxon>Tracheophyta</taxon>
        <taxon>Spermatophyta</taxon>
        <taxon>Magnoliopsida</taxon>
        <taxon>eudicotyledons</taxon>
        <taxon>Gunneridae</taxon>
        <taxon>Pentapetalae</taxon>
        <taxon>rosids</taxon>
        <taxon>fabids</taxon>
        <taxon>Fabales</taxon>
        <taxon>Fabaceae</taxon>
        <taxon>Papilionoideae</taxon>
        <taxon>50 kb inversion clade</taxon>
        <taxon>NPAAA clade</taxon>
        <taxon>indigoferoid/millettioid clade</taxon>
        <taxon>Phaseoleae</taxon>
        <taxon>Vigna</taxon>
    </lineage>
</organism>
<feature type="region of interest" description="Disordered" evidence="1">
    <location>
        <begin position="100"/>
        <end position="127"/>
    </location>
</feature>
<name>A0A0L9V3P6_PHAAN</name>
<dbReference type="OMA" id="RIEETTW"/>
<protein>
    <recommendedName>
        <fullName evidence="4">Retrotransposon gag domain-containing protein</fullName>
    </recommendedName>
</protein>
<dbReference type="AlphaFoldDB" id="A0A0L9V3P6"/>
<dbReference type="EMBL" id="CM003378">
    <property type="protein sequence ID" value="KOM49527.1"/>
    <property type="molecule type" value="Genomic_DNA"/>
</dbReference>
<accession>A0A0L9V3P6</accession>
<evidence type="ECO:0000313" key="3">
    <source>
        <dbReference type="Proteomes" id="UP000053144"/>
    </source>
</evidence>